<dbReference type="InterPro" id="IPR009296">
    <property type="entry name" value="DUF951"/>
</dbReference>
<dbReference type="PANTHER" id="PTHR38455:SF1">
    <property type="entry name" value="DUF951 DOMAIN-CONTAINING PROTEIN"/>
    <property type="match status" value="1"/>
</dbReference>
<name>A0ABY7M7X2_9CHLR</name>
<proteinExistence type="predicted"/>
<dbReference type="RefSeq" id="WP_270056258.1">
    <property type="nucleotide sequence ID" value="NZ_CP115149.1"/>
</dbReference>
<dbReference type="EMBL" id="CP115149">
    <property type="protein sequence ID" value="WBL35733.1"/>
    <property type="molecule type" value="Genomic_DNA"/>
</dbReference>
<keyword evidence="2" id="KW-1185">Reference proteome</keyword>
<gene>
    <name evidence="1" type="ORF">O0235_13280</name>
</gene>
<evidence type="ECO:0000313" key="1">
    <source>
        <dbReference type="EMBL" id="WBL35733.1"/>
    </source>
</evidence>
<reference evidence="1 2" key="1">
    <citation type="journal article" date="2023" name="ISME J.">
        <title>Thermophilic Dehalococcoidia with unusual traits shed light on an unexpected past.</title>
        <authorList>
            <person name="Palmer M."/>
            <person name="Covington J.K."/>
            <person name="Zhou E.M."/>
            <person name="Thomas S.C."/>
            <person name="Habib N."/>
            <person name="Seymour C.O."/>
            <person name="Lai D."/>
            <person name="Johnston J."/>
            <person name="Hashimi A."/>
            <person name="Jiao J.Y."/>
            <person name="Muok A.R."/>
            <person name="Liu L."/>
            <person name="Xian W.D."/>
            <person name="Zhi X.Y."/>
            <person name="Li M.M."/>
            <person name="Silva L.P."/>
            <person name="Bowen B.P."/>
            <person name="Louie K."/>
            <person name="Briegel A."/>
            <person name="Pett-Ridge J."/>
            <person name="Weber P.K."/>
            <person name="Tocheva E.I."/>
            <person name="Woyke T."/>
            <person name="Northen T.R."/>
            <person name="Mayali X."/>
            <person name="Li W.J."/>
            <person name="Hedlund B.P."/>
        </authorList>
    </citation>
    <scope>NUCLEOTIDE SEQUENCE [LARGE SCALE GENOMIC DNA]</scope>
    <source>
        <strain evidence="1 2">YIM 72310</strain>
    </source>
</reference>
<dbReference type="PANTHER" id="PTHR38455">
    <property type="entry name" value="HYPOTHETICAL CYTOSOLIC PROTEIN"/>
    <property type="match status" value="1"/>
</dbReference>
<protein>
    <submittedName>
        <fullName evidence="1">DUF951 domain-containing protein</fullName>
    </submittedName>
</protein>
<organism evidence="1 2">
    <name type="scientific">Tepidiforma flava</name>
    <dbReference type="NCBI Taxonomy" id="3004094"/>
    <lineage>
        <taxon>Bacteria</taxon>
        <taxon>Bacillati</taxon>
        <taxon>Chloroflexota</taxon>
        <taxon>Tepidiformia</taxon>
        <taxon>Tepidiformales</taxon>
        <taxon>Tepidiformaceae</taxon>
        <taxon>Tepidiforma</taxon>
    </lineage>
</organism>
<accession>A0ABY7M7X2</accession>
<dbReference type="PIRSF" id="PIRSF037263">
    <property type="entry name" value="DUF951_bac"/>
    <property type="match status" value="1"/>
</dbReference>
<evidence type="ECO:0000313" key="2">
    <source>
        <dbReference type="Proteomes" id="UP001212803"/>
    </source>
</evidence>
<dbReference type="Proteomes" id="UP001212803">
    <property type="component" value="Chromosome"/>
</dbReference>
<sequence>MPAELREGDVVRLKRRHPCGGWDWQVYRVGADIGMQCVTCSRRVMLERGEFERRLKAVVRHDA</sequence>
<dbReference type="Pfam" id="PF06107">
    <property type="entry name" value="DUF951"/>
    <property type="match status" value="1"/>
</dbReference>